<dbReference type="OrthoDB" id="8182981at2759"/>
<dbReference type="AlphaFoldDB" id="A0A834MLB6"/>
<dbReference type="SUPFAM" id="SSF53850">
    <property type="entry name" value="Periplasmic binding protein-like II"/>
    <property type="match status" value="1"/>
</dbReference>
<sequence>MHVTNIEILLNVILQQYILPTRCITLITDHNNTINNVARGIPTLNIFLESYDELFTIDKKLFRNYGCQAFILGVSKPADTFSKIEQYIKYQNETLTDRKYIVVDTPGTNQQALSIFQTREIDFVCDILIISSEISKRWSNNGKLGILGQSSEEYTLRTHQFVGLHRNKVVLLDRWFSSNRSFEIGANLFPDKLYNQQGRQTKIGFFHYEPYILLRRNRTSDTISISGAEGELLKMFFEKHNIGKEYVLIRNEYWGDVFDNGTVYGLRGDVYKEKVDIGVAANFATDRMYRFFGISSPTLRVGVTCLVPAPKLAARWLTPTYVYTSGAWKAIFSGYIFIVMSIFYLEIIIKQNRLKHLGKFRHVALIKALGKLFFGATKQLFNQGLNKSELHRGITGTIFTITTIVFTFLLSRIYESGLSSVMTIPLYDDSIETRDDFLRSNLTWGGIQVADWINHWRNDKGILYRKAHERYIAAPSASKLRKMLDSGNFGLLIERLPQHKYHFPFNSLENSEKLHLMTEDLHWEFTGFLLRKSSVLLPPLNIFVDRMNEAGIISHLLNQAIRFLMHQTSQGVIHYNANADSSIQNEAVTLKLSHVAGVFGIIFLGNLFASLIFVTELIYHSRYKNK</sequence>
<feature type="domain" description="Ionotropic glutamate receptor C-terminal" evidence="10">
    <location>
        <begin position="327"/>
        <end position="605"/>
    </location>
</feature>
<evidence type="ECO:0000256" key="8">
    <source>
        <dbReference type="ARBA" id="ARBA00023180"/>
    </source>
</evidence>
<dbReference type="PANTHER" id="PTHR42643:SF40">
    <property type="entry name" value="IONOTROPIC RECEPTOR 41A-RELATED"/>
    <property type="match status" value="1"/>
</dbReference>
<reference evidence="11" key="1">
    <citation type="submission" date="2020-08" db="EMBL/GenBank/DDBJ databases">
        <title>Genome sequencing and assembly of the red palm weevil Rhynchophorus ferrugineus.</title>
        <authorList>
            <person name="Dias G.B."/>
            <person name="Bergman C.M."/>
            <person name="Manee M."/>
        </authorList>
    </citation>
    <scope>NUCLEOTIDE SEQUENCE</scope>
    <source>
        <strain evidence="11">AA-2017</strain>
        <tissue evidence="11">Whole larva</tissue>
    </source>
</reference>
<evidence type="ECO:0000256" key="2">
    <source>
        <dbReference type="ARBA" id="ARBA00008685"/>
    </source>
</evidence>
<keyword evidence="7" id="KW-0675">Receptor</keyword>
<dbReference type="GO" id="GO:0050906">
    <property type="term" value="P:detection of stimulus involved in sensory perception"/>
    <property type="evidence" value="ECO:0007669"/>
    <property type="project" value="UniProtKB-ARBA"/>
</dbReference>
<comment type="caution">
    <text evidence="11">The sequence shown here is derived from an EMBL/GenBank/DDBJ whole genome shotgun (WGS) entry which is preliminary data.</text>
</comment>
<evidence type="ECO:0000256" key="1">
    <source>
        <dbReference type="ARBA" id="ARBA00004651"/>
    </source>
</evidence>
<evidence type="ECO:0000256" key="9">
    <source>
        <dbReference type="SAM" id="Phobius"/>
    </source>
</evidence>
<evidence type="ECO:0000256" key="3">
    <source>
        <dbReference type="ARBA" id="ARBA00022475"/>
    </source>
</evidence>
<evidence type="ECO:0000256" key="5">
    <source>
        <dbReference type="ARBA" id="ARBA00022989"/>
    </source>
</evidence>
<evidence type="ECO:0000256" key="7">
    <source>
        <dbReference type="ARBA" id="ARBA00023170"/>
    </source>
</evidence>
<keyword evidence="12" id="KW-1185">Reference proteome</keyword>
<dbReference type="Pfam" id="PF00060">
    <property type="entry name" value="Lig_chan"/>
    <property type="match status" value="1"/>
</dbReference>
<dbReference type="Gene3D" id="3.40.190.10">
    <property type="entry name" value="Periplasmic binding protein-like II"/>
    <property type="match status" value="1"/>
</dbReference>
<dbReference type="EMBL" id="JAACXV010000021">
    <property type="protein sequence ID" value="KAF7286801.1"/>
    <property type="molecule type" value="Genomic_DNA"/>
</dbReference>
<feature type="transmembrane region" description="Helical" evidence="9">
    <location>
        <begin position="327"/>
        <end position="349"/>
    </location>
</feature>
<keyword evidence="4 9" id="KW-0812">Transmembrane</keyword>
<feature type="transmembrane region" description="Helical" evidence="9">
    <location>
        <begin position="595"/>
        <end position="619"/>
    </location>
</feature>
<dbReference type="InterPro" id="IPR001320">
    <property type="entry name" value="Iontro_rcpt_C"/>
</dbReference>
<keyword evidence="6 9" id="KW-0472">Membrane</keyword>
<keyword evidence="8" id="KW-0325">Glycoprotein</keyword>
<feature type="transmembrane region" description="Helical" evidence="9">
    <location>
        <begin position="393"/>
        <end position="414"/>
    </location>
</feature>
<comment type="subcellular location">
    <subcellularLocation>
        <location evidence="1">Cell membrane</location>
        <topology evidence="1">Multi-pass membrane protein</topology>
    </subcellularLocation>
</comment>
<protein>
    <recommendedName>
        <fullName evidence="10">Ionotropic glutamate receptor C-terminal domain-containing protein</fullName>
    </recommendedName>
</protein>
<dbReference type="GO" id="GO:0005886">
    <property type="term" value="C:plasma membrane"/>
    <property type="evidence" value="ECO:0007669"/>
    <property type="project" value="UniProtKB-SubCell"/>
</dbReference>
<comment type="similarity">
    <text evidence="2">Belongs to the glutamate-gated ion channel (TC 1.A.10.1) family.</text>
</comment>
<evidence type="ECO:0000259" key="10">
    <source>
        <dbReference type="Pfam" id="PF00060"/>
    </source>
</evidence>
<accession>A0A834MLB6</accession>
<keyword evidence="3" id="KW-1003">Cell membrane</keyword>
<name>A0A834MLB6_RHYFE</name>
<dbReference type="Proteomes" id="UP000625711">
    <property type="component" value="Unassembled WGS sequence"/>
</dbReference>
<gene>
    <name evidence="11" type="ORF">GWI33_004206</name>
</gene>
<dbReference type="PANTHER" id="PTHR42643">
    <property type="entry name" value="IONOTROPIC RECEPTOR 20A-RELATED"/>
    <property type="match status" value="1"/>
</dbReference>
<evidence type="ECO:0000256" key="4">
    <source>
        <dbReference type="ARBA" id="ARBA00022692"/>
    </source>
</evidence>
<dbReference type="GO" id="GO:0015276">
    <property type="term" value="F:ligand-gated monoatomic ion channel activity"/>
    <property type="evidence" value="ECO:0007669"/>
    <property type="project" value="InterPro"/>
</dbReference>
<proteinExistence type="inferred from homology"/>
<evidence type="ECO:0000256" key="6">
    <source>
        <dbReference type="ARBA" id="ARBA00023136"/>
    </source>
</evidence>
<dbReference type="InterPro" id="IPR052192">
    <property type="entry name" value="Insect_Ionotropic_Sensory_Rcpt"/>
</dbReference>
<keyword evidence="5 9" id="KW-1133">Transmembrane helix</keyword>
<evidence type="ECO:0000313" key="11">
    <source>
        <dbReference type="EMBL" id="KAF7286801.1"/>
    </source>
</evidence>
<organism evidence="11 12">
    <name type="scientific">Rhynchophorus ferrugineus</name>
    <name type="common">Red palm weevil</name>
    <name type="synonym">Curculio ferrugineus</name>
    <dbReference type="NCBI Taxonomy" id="354439"/>
    <lineage>
        <taxon>Eukaryota</taxon>
        <taxon>Metazoa</taxon>
        <taxon>Ecdysozoa</taxon>
        <taxon>Arthropoda</taxon>
        <taxon>Hexapoda</taxon>
        <taxon>Insecta</taxon>
        <taxon>Pterygota</taxon>
        <taxon>Neoptera</taxon>
        <taxon>Endopterygota</taxon>
        <taxon>Coleoptera</taxon>
        <taxon>Polyphaga</taxon>
        <taxon>Cucujiformia</taxon>
        <taxon>Curculionidae</taxon>
        <taxon>Dryophthorinae</taxon>
        <taxon>Rhynchophorus</taxon>
    </lineage>
</organism>
<evidence type="ECO:0000313" key="12">
    <source>
        <dbReference type="Proteomes" id="UP000625711"/>
    </source>
</evidence>